<dbReference type="AlphaFoldDB" id="A0A176WG31"/>
<accession>A0A176WG31</accession>
<dbReference type="PROSITE" id="PS00198">
    <property type="entry name" value="4FE4S_FER_1"/>
    <property type="match status" value="1"/>
</dbReference>
<gene>
    <name evidence="1" type="ORF">AXG93_1962s1590</name>
</gene>
<keyword evidence="2" id="KW-1185">Reference proteome</keyword>
<name>A0A176WG31_MARPO</name>
<dbReference type="InterPro" id="IPR032675">
    <property type="entry name" value="LRR_dom_sf"/>
</dbReference>
<comment type="caution">
    <text evidence="1">The sequence shown here is derived from an EMBL/GenBank/DDBJ whole genome shotgun (WGS) entry which is preliminary data.</text>
</comment>
<reference evidence="1" key="1">
    <citation type="submission" date="2016-03" db="EMBL/GenBank/DDBJ databases">
        <title>Mechanisms controlling the formation of the plant cell surface in tip-growing cells are functionally conserved among land plants.</title>
        <authorList>
            <person name="Honkanen S."/>
            <person name="Jones V.A."/>
            <person name="Morieri G."/>
            <person name="Champion C."/>
            <person name="Hetherington A.J."/>
            <person name="Kelly S."/>
            <person name="Saint-Marcoux D."/>
            <person name="Proust H."/>
            <person name="Prescott H."/>
            <person name="Dolan L."/>
        </authorList>
    </citation>
    <scope>NUCLEOTIDE SEQUENCE [LARGE SCALE GENOMIC DNA]</scope>
    <source>
        <tissue evidence="1">Whole gametophyte</tissue>
    </source>
</reference>
<dbReference type="PANTHER" id="PTHR13382:SF22">
    <property type="entry name" value="F-BOX PROTEIN SKIP14"/>
    <property type="match status" value="1"/>
</dbReference>
<evidence type="ECO:0000313" key="2">
    <source>
        <dbReference type="Proteomes" id="UP000077202"/>
    </source>
</evidence>
<dbReference type="InterPro" id="IPR050648">
    <property type="entry name" value="F-box_LRR-repeat"/>
</dbReference>
<dbReference type="EMBL" id="LVLJ01001129">
    <property type="protein sequence ID" value="OAE31302.1"/>
    <property type="molecule type" value="Genomic_DNA"/>
</dbReference>
<organism evidence="1 2">
    <name type="scientific">Marchantia polymorpha subsp. ruderalis</name>
    <dbReference type="NCBI Taxonomy" id="1480154"/>
    <lineage>
        <taxon>Eukaryota</taxon>
        <taxon>Viridiplantae</taxon>
        <taxon>Streptophyta</taxon>
        <taxon>Embryophyta</taxon>
        <taxon>Marchantiophyta</taxon>
        <taxon>Marchantiopsida</taxon>
        <taxon>Marchantiidae</taxon>
        <taxon>Marchantiales</taxon>
        <taxon>Marchantiaceae</taxon>
        <taxon>Marchantia</taxon>
    </lineage>
</organism>
<evidence type="ECO:0000313" key="1">
    <source>
        <dbReference type="EMBL" id="OAE31302.1"/>
    </source>
</evidence>
<dbReference type="InterPro" id="IPR017900">
    <property type="entry name" value="4Fe4S_Fe_S_CS"/>
</dbReference>
<dbReference type="Proteomes" id="UP000077202">
    <property type="component" value="Unassembled WGS sequence"/>
</dbReference>
<dbReference type="GO" id="GO:0005737">
    <property type="term" value="C:cytoplasm"/>
    <property type="evidence" value="ECO:0007669"/>
    <property type="project" value="TreeGrafter"/>
</dbReference>
<proteinExistence type="predicted"/>
<protein>
    <recommendedName>
        <fullName evidence="3">F-box domain-containing protein</fullName>
    </recommendedName>
</protein>
<dbReference type="PANTHER" id="PTHR13382">
    <property type="entry name" value="MITOCHONDRIAL ATP SYNTHASE COUPLING FACTOR B"/>
    <property type="match status" value="1"/>
</dbReference>
<evidence type="ECO:0008006" key="3">
    <source>
        <dbReference type="Google" id="ProtNLM"/>
    </source>
</evidence>
<sequence>MEGGGGGGDWGDERRTTSLEREREREERYVCVLFDDELRKRGTVLNMASLFVNTASDYLGYGWFGVGARRGFVMDGGQWRTGWSTLQEDDRSKFGLDPGPCVPLQDIRGDRLINALLDDQSDFDTGTETPEPWGKGRCYREEWFGGGYANVTREQRDRMTRGQFVKDSALSIGCAGTLGKREHDDKIELVGEKRRQAETRGIDAIVQGRLVGASNEKRGDEIGTLGDLRSCAGVLDMDLMTEGFKDEAIVLEKYGRCAADLVNDRAVLDWGGGSKSLWEEALDACLEPPEASMLKSGVGYHVDDDHESLVHPCAEHLSPLCTSCSDPVVGQMMGRTAIPYIKGGLVGCNLGGVWSGNVFVQPGSSSSEDILGEVRGRQLWEEDSKEDDSNACANRTGFVLGVGGQHNPGNVENGKNDGPPEGFSFALSHLDLRSLLTLERVSKSLREAVIGDALIWQHLNVLPPLSMSITDDVLINLAKRAEGHLKSLTLLECIRITSAGLEQVLSFSPELEKLCIPRCTGIKAEAIVRMVERHALESRSRGLSGIKLLRIKGVYNITRQQLDVLLGVLQHGRDQQELRKSYRPYYYRHGNYGIQRDLASDDERPIDVEPCPKCGNARVVYDCTRETCQQEKAHPGLTCRGCTLCIARCEECGTCVDDVLYEETFCLDLLCSACWYRLPKCTECNKPGCGRHAEDRFPGISFTCEDCCAGAAGPEFHAPADM</sequence>
<dbReference type="Gene3D" id="3.80.10.10">
    <property type="entry name" value="Ribonuclease Inhibitor"/>
    <property type="match status" value="1"/>
</dbReference>